<name>A0A1H7JIG2_9GAMM</name>
<evidence type="ECO:0000313" key="3">
    <source>
        <dbReference type="Proteomes" id="UP000199297"/>
    </source>
</evidence>
<dbReference type="Pfam" id="PF01863">
    <property type="entry name" value="YgjP-like"/>
    <property type="match status" value="1"/>
</dbReference>
<evidence type="ECO:0000259" key="1">
    <source>
        <dbReference type="Pfam" id="PF01863"/>
    </source>
</evidence>
<dbReference type="InterPro" id="IPR002725">
    <property type="entry name" value="YgjP-like_metallopeptidase"/>
</dbReference>
<dbReference type="STRING" id="641665.GCA_002104455_01688"/>
<dbReference type="PANTHER" id="PTHR30399">
    <property type="entry name" value="UNCHARACTERIZED PROTEIN YGJP"/>
    <property type="match status" value="1"/>
</dbReference>
<dbReference type="AlphaFoldDB" id="A0A1H7JIG2"/>
<sequence>MVLEYQLIRSERRKTIALQVRNGEVIVRAPTRVDLAYIEQLLQLKSPWLAQKLAQQKQRSLQSVDFSQAFLTQTPGNAPTVYIDGIAHKVKVAFGPATVMHNKSQQDLTVVLNPRYQQLPLQSELILTKVKAQIEAWFKSSIESYVAQKLACFSASIPYQPAAFKVRKYKARWGSCNSRRELSFNFLLKQLPPWVVDYVIIHELCHLKHMNHSAKFWQLVASYCPTFQDAKHWIKQHQAYLSWH</sequence>
<dbReference type="EMBL" id="FOBI01000002">
    <property type="protein sequence ID" value="SEK74214.1"/>
    <property type="molecule type" value="Genomic_DNA"/>
</dbReference>
<accession>A0A1H7JIG2</accession>
<dbReference type="CDD" id="cd07344">
    <property type="entry name" value="M48_yhfN_like"/>
    <property type="match status" value="1"/>
</dbReference>
<keyword evidence="3" id="KW-1185">Reference proteome</keyword>
<dbReference type="Proteomes" id="UP000199297">
    <property type="component" value="Unassembled WGS sequence"/>
</dbReference>
<dbReference type="PANTHER" id="PTHR30399:SF1">
    <property type="entry name" value="UTP PYROPHOSPHATASE"/>
    <property type="match status" value="1"/>
</dbReference>
<dbReference type="Gene3D" id="3.30.2010.10">
    <property type="entry name" value="Metalloproteases ('zincins'), catalytic domain"/>
    <property type="match status" value="1"/>
</dbReference>
<feature type="domain" description="YgjP-like metallopeptidase" evidence="1">
    <location>
        <begin position="14"/>
        <end position="237"/>
    </location>
</feature>
<protein>
    <recommendedName>
        <fullName evidence="1">YgjP-like metallopeptidase domain-containing protein</fullName>
    </recommendedName>
</protein>
<dbReference type="InterPro" id="IPR053136">
    <property type="entry name" value="UTP_pyrophosphatase-like"/>
</dbReference>
<proteinExistence type="predicted"/>
<gene>
    <name evidence="2" type="ORF">SAMN05216262_102246</name>
</gene>
<reference evidence="3" key="1">
    <citation type="submission" date="2016-10" db="EMBL/GenBank/DDBJ databases">
        <authorList>
            <person name="Varghese N."/>
            <person name="Submissions S."/>
        </authorList>
    </citation>
    <scope>NUCLEOTIDE SEQUENCE [LARGE SCALE GENOMIC DNA]</scope>
    <source>
        <strain evidence="3">CGMCC 1.9127</strain>
    </source>
</reference>
<evidence type="ECO:0000313" key="2">
    <source>
        <dbReference type="EMBL" id="SEK74214.1"/>
    </source>
</evidence>
<organism evidence="2 3">
    <name type="scientific">Colwellia chukchiensis</name>
    <dbReference type="NCBI Taxonomy" id="641665"/>
    <lineage>
        <taxon>Bacteria</taxon>
        <taxon>Pseudomonadati</taxon>
        <taxon>Pseudomonadota</taxon>
        <taxon>Gammaproteobacteria</taxon>
        <taxon>Alteromonadales</taxon>
        <taxon>Colwelliaceae</taxon>
        <taxon>Colwellia</taxon>
    </lineage>
</organism>